<reference evidence="1 2" key="2">
    <citation type="submission" date="2019-02" db="EMBL/GenBank/DDBJ databases">
        <title>'Lichenibacterium ramalinii' gen. nov. sp. nov., 'Lichenibacterium minor' gen. nov. sp. nov.</title>
        <authorList>
            <person name="Pankratov T."/>
        </authorList>
    </citation>
    <scope>NUCLEOTIDE SEQUENCE [LARGE SCALE GENOMIC DNA]</scope>
    <source>
        <strain evidence="1 2">RmlP001</strain>
    </source>
</reference>
<reference evidence="1 2" key="1">
    <citation type="submission" date="2018-09" db="EMBL/GenBank/DDBJ databases">
        <authorList>
            <person name="Grouzdev D.S."/>
            <person name="Krutkina M.S."/>
        </authorList>
    </citation>
    <scope>NUCLEOTIDE SEQUENCE [LARGE SCALE GENOMIC DNA]</scope>
    <source>
        <strain evidence="1 2">RmlP001</strain>
    </source>
</reference>
<sequence length="227" mass="25198">MTTYIPNARPAAREAEATPRAPLAAVDTRVARIGAFSCQGLEELSRSLGFTVAVVAAVKDADAHLERLRALWYASGTPMEHEAWPLPFDFDNFFHRDWWRIPFDERWFGRDHHPLADCVEDGSLLVRLPTGITRGSFSASFRDGLSELRFEVVARHPSQCVRRRASGRPIDVRSRYSRASAGNPTPVEVRDLIAFSPRTLPRVADVAMGTLARLGRESDGGGDVGDR</sequence>
<gene>
    <name evidence="1" type="ORF">D3272_13585</name>
</gene>
<evidence type="ECO:0000313" key="2">
    <source>
        <dbReference type="Proteomes" id="UP000289411"/>
    </source>
</evidence>
<dbReference type="AlphaFoldDB" id="A0A4Q2RFU8"/>
<keyword evidence="2" id="KW-1185">Reference proteome</keyword>
<dbReference type="RefSeq" id="WP_129219735.1">
    <property type="nucleotide sequence ID" value="NZ_QYBC01000010.1"/>
</dbReference>
<organism evidence="1 2">
    <name type="scientific">Lichenibacterium ramalinae</name>
    <dbReference type="NCBI Taxonomy" id="2316527"/>
    <lineage>
        <taxon>Bacteria</taxon>
        <taxon>Pseudomonadati</taxon>
        <taxon>Pseudomonadota</taxon>
        <taxon>Alphaproteobacteria</taxon>
        <taxon>Hyphomicrobiales</taxon>
        <taxon>Lichenihabitantaceae</taxon>
        <taxon>Lichenibacterium</taxon>
    </lineage>
</organism>
<dbReference type="Proteomes" id="UP000289411">
    <property type="component" value="Unassembled WGS sequence"/>
</dbReference>
<dbReference type="EMBL" id="QYBC01000010">
    <property type="protein sequence ID" value="RYB04462.1"/>
    <property type="molecule type" value="Genomic_DNA"/>
</dbReference>
<evidence type="ECO:0000313" key="1">
    <source>
        <dbReference type="EMBL" id="RYB04462.1"/>
    </source>
</evidence>
<proteinExistence type="predicted"/>
<protein>
    <submittedName>
        <fullName evidence="1">Uncharacterized protein</fullName>
    </submittedName>
</protein>
<accession>A0A4Q2RFU8</accession>
<comment type="caution">
    <text evidence="1">The sequence shown here is derived from an EMBL/GenBank/DDBJ whole genome shotgun (WGS) entry which is preliminary data.</text>
</comment>
<name>A0A4Q2RFU8_9HYPH</name>